<evidence type="ECO:0000313" key="2">
    <source>
        <dbReference type="Proteomes" id="UP000297598"/>
    </source>
</evidence>
<proteinExistence type="predicted"/>
<sequence length="41" mass="4743">MSIYSETHVILYLTFNKEVLKMGIISGIIELVKFIIDLTKK</sequence>
<dbReference type="NCBIfam" id="NF033427">
    <property type="entry name" value="PSM_alpha_Shaem"/>
    <property type="match status" value="1"/>
</dbReference>
<gene>
    <name evidence="1" type="ORF">BJR09_05540</name>
</gene>
<protein>
    <submittedName>
        <fullName evidence="1">Alpha family phenol-soluble modulin</fullName>
    </submittedName>
</protein>
<organism evidence="1 2">
    <name type="scientific">Staphylococcus petrasii</name>
    <dbReference type="NCBI Taxonomy" id="1276936"/>
    <lineage>
        <taxon>Bacteria</taxon>
        <taxon>Bacillati</taxon>
        <taxon>Bacillota</taxon>
        <taxon>Bacilli</taxon>
        <taxon>Bacillales</taxon>
        <taxon>Staphylococcaceae</taxon>
        <taxon>Staphylococcus</taxon>
    </lineage>
</organism>
<accession>A0ABY2KW61</accession>
<reference evidence="1 2" key="1">
    <citation type="submission" date="2019-04" db="EMBL/GenBank/DDBJ databases">
        <title>Genomic characterization of Staphylococcus petrasii strains.</title>
        <authorList>
            <person name="Vrbovska V."/>
            <person name="Kovarovic V."/>
            <person name="Maslanova I."/>
            <person name="Indrakova A."/>
            <person name="Petras P."/>
            <person name="Sedo O."/>
            <person name="Svec P."/>
            <person name="Fisarova L."/>
            <person name="Sedlacek I."/>
            <person name="Doskar J."/>
            <person name="Pantucek R."/>
        </authorList>
    </citation>
    <scope>NUCLEOTIDE SEQUENCE [LARGE SCALE GENOMIC DNA]</scope>
    <source>
        <strain evidence="1 2">P5404</strain>
    </source>
</reference>
<evidence type="ECO:0000313" key="1">
    <source>
        <dbReference type="EMBL" id="TGE17982.1"/>
    </source>
</evidence>
<dbReference type="Pfam" id="PF19693">
    <property type="entry name" value="PSMdelta"/>
    <property type="match status" value="1"/>
</dbReference>
<keyword evidence="2" id="KW-1185">Reference proteome</keyword>
<dbReference type="InterPro" id="IPR045673">
    <property type="entry name" value="PSM_delta"/>
</dbReference>
<dbReference type="RefSeq" id="WP_103297760.1">
    <property type="nucleotide sequence ID" value="NZ_AP040368.1"/>
</dbReference>
<name>A0ABY2KW61_9STAP</name>
<dbReference type="EMBL" id="SRLS01000006">
    <property type="protein sequence ID" value="TGE17982.1"/>
    <property type="molecule type" value="Genomic_DNA"/>
</dbReference>
<comment type="caution">
    <text evidence="1">The sequence shown here is derived from an EMBL/GenBank/DDBJ whole genome shotgun (WGS) entry which is preliminary data.</text>
</comment>
<dbReference type="Proteomes" id="UP000297598">
    <property type="component" value="Unassembled WGS sequence"/>
</dbReference>